<evidence type="ECO:0000256" key="2">
    <source>
        <dbReference type="ARBA" id="ARBA00007913"/>
    </source>
</evidence>
<feature type="compositionally biased region" description="Polar residues" evidence="9">
    <location>
        <begin position="909"/>
        <end position="928"/>
    </location>
</feature>
<evidence type="ECO:0000256" key="7">
    <source>
        <dbReference type="ARBA" id="ARBA00023242"/>
    </source>
</evidence>
<dbReference type="Pfam" id="PF23576">
    <property type="entry name" value="SEN1_barrel"/>
    <property type="match status" value="1"/>
</dbReference>
<comment type="subcellular location">
    <subcellularLocation>
        <location evidence="1">Nucleus</location>
    </subcellularLocation>
</comment>
<feature type="region of interest" description="Disordered" evidence="9">
    <location>
        <begin position="897"/>
        <end position="935"/>
    </location>
</feature>
<organism evidence="14">
    <name type="scientific">Cyberlindnera fabianii</name>
    <name type="common">Yeast</name>
    <name type="synonym">Hansenula fabianii</name>
    <dbReference type="NCBI Taxonomy" id="36022"/>
    <lineage>
        <taxon>Eukaryota</taxon>
        <taxon>Fungi</taxon>
        <taxon>Dikarya</taxon>
        <taxon>Ascomycota</taxon>
        <taxon>Saccharomycotina</taxon>
        <taxon>Saccharomycetes</taxon>
        <taxon>Phaffomycetales</taxon>
        <taxon>Phaffomycetaceae</taxon>
        <taxon>Cyberlindnera</taxon>
    </lineage>
</organism>
<dbReference type="FunFam" id="3.40.50.300:FF:000326">
    <property type="entry name" value="P-loop containing nucleoside triphosphate hydrolase"/>
    <property type="match status" value="1"/>
</dbReference>
<gene>
    <name evidence="14" type="ORF">CYFA0S_18e00672g</name>
</gene>
<evidence type="ECO:0000256" key="6">
    <source>
        <dbReference type="ARBA" id="ARBA00022840"/>
    </source>
</evidence>
<dbReference type="InterPro" id="IPR045055">
    <property type="entry name" value="DNA2/NAM7-like"/>
</dbReference>
<keyword evidence="8" id="KW-0175">Coiled coil</keyword>
<dbReference type="Gene3D" id="3.40.50.300">
    <property type="entry name" value="P-loop containing nucleotide triphosphate hydrolases"/>
    <property type="match status" value="2"/>
</dbReference>
<dbReference type="CDD" id="cd18042">
    <property type="entry name" value="DEXXQc_SETX"/>
    <property type="match status" value="1"/>
</dbReference>
<dbReference type="VEuPathDB" id="FungiDB:BON22_1151"/>
<dbReference type="Pfam" id="PF13087">
    <property type="entry name" value="AAA_12"/>
    <property type="match status" value="1"/>
</dbReference>
<feature type="domain" description="Helicase SEN1 beta-barrel" evidence="13">
    <location>
        <begin position="1144"/>
        <end position="1250"/>
    </location>
</feature>
<sequence length="2079" mass="231327">MAEDATSAAFGAREIKELTDLIKRSNENPTDDILQQEGIQAVVNFIHAHSEEPHLFCNKSMYPASVHALILFSFPEDGNDALAWYKDKIANAINECSKCIVLLHRGRVKLKEIFITERHVHHASVERFSEMILTWEAKRLVIRMKSQLASFESSQLTDKHSPVPTDLLKSTVECLCAPHMLRLNSELRSLFDQVHLLLLKREHPFTSTPVSLAAGHIFLAFEGTPIQKRWAFKTLEQLYNPEQLLQGNQIHLDIMEEFEYQVRSVQTDFTSTNDDASCEKFYRGIYPFLKLLDSSALVDKLALFGTSRPVDLSEDDDKDSLTLNFIHLLRDDIMSYPDVSLPFTLRVLSLLFSRVEADFWNQIGEFTFQNIMGSIIRNPNLVKNLCILKNTVPVAGELNAEARVADMVTWIDPFLSTLGTSQKLKSIETIALQFIAFVESQSSIPLDVKATIFLKACELISGALVIPSQLYSSTLITDLLARSDTRVIVNTKLVRFFDYAVYHAIFYPQEEKQKNAEIGNAATDVISKALRFDVLTFAQNSYDIHKGKRPSTLRFAPSLIHGIVSQDLARHLELSFQVLCSLDSVSTILPGVGTPPQQREVNEFFKYLSRFFEKLGDVDPKNMRMMLSNAKSLKGYWACVFSPEESVYQSAVDILYETFDAAGRMEGVHALLENSLESGIQAINENLSNLIFIEFYEPCPRAVKVLIDVVQALNSPVDGLFADHHTFTSNTRKLLVVFWKKCWKFLDLIYEKTINWADTYTDLVDFTRDTLELSHAVLGCFKTIKDVFEDGDSLTVFNEITNTFHHMLVWLRLSDPALLSSCVKLISSTIDLATELDYRLEPRLIELLARYGSRAKGFNNKLSQSQTEDILERARIFDAEIVDKIVKDSEAHRLAKLSAKESASSSRSGTPTVSTSNVAASRLSTPDPTATARPRIQMKIDNFGSLEKRAPPVPAANKRNMPLSALELSRLKLKEKGSLQERLEKSKKIAAEKEKAKLEAASKKAQSLGIPRTGKPVLSKSGDSDDSDADSDDSDTGDLRSLFDISKPKVKRLQEWSKTKKKTVSETKREEINSRLRLNVDLKPLYNTILKWSFDRDSEYPDPNMTTLKEVPDKFETAEDYQKVYEPLLLVECWQAICSARQREEFKPINISIGSKSSVNDFFDVFFSMSKKEVATKGFTESDLVVLALAEKVVEEPTAKMFKSCKLTCFAKIHEIKFLKGDRADITLRVTRSASLQWLSPQMPIMLMRVMQMTTIEREYSSLFGLKYYNLADQILKAQPNPPAVIHEDDIKGILTNYDVNESQANAIGVSVGTEGFSLIQGPPGTGKTKTILGVIGYMLSTFRASNAIVVPQAQPTAASIPKNRKVLVCAPSNAAVDELVLRMKSGIRNAKGELYTPKLVRLGRSDAVNTAVKDVTLEELVDAQLGKSTTVTDNKDDLFKELDGLKSELDKCKALIADEKKPAGDEVYKKKRELTSKINGVKKKLDEEREKQNSAYRTRELTRRNYQAKILGEAEIICSTLSGSAHDMVANLGIKFDSVIIDEACQCTELSAVIPLRYGCSRCIMVGDPNQLPPTVLSGAASNSNYDQSLFVRMAKNTKPLLLNVQYRMNSAISKFPSKKFYNSELLDGPQNDALTTRPWHKNAFFPPYRFYDITEGKQSQNKKTFSFVNETEVDIALELVHKLVDEFGKLDFKNKIGIITPYKEQNSLLRNRFIREWGKAILNEITFNTIDGFQGQEKEIIIMSCVRADPSSRGVGFLRDFRRMNVALTRPKSSLWILGHQESLVKNELWRDLITDAKERNCLVEAKMGFTKSAVGNASSTQKTASSGVAPVPRTGYVSRSVRDGTSQPDGKKQKRAKGKHKNSSAPESVALTSSTTASHQPSKSGTLPPPNVSQTSLEEDHDDAYEPAPVAEPSIQGRNAVADTNSKPSGPGNPQSSKFNGPVSSSASSSKPPTASQIISSGPVANTAIHPAAPAPIRDTRAPSHALSRVPPPPGPSSSSMRPSSVPNGPSAFPAASRSGSLPPQASANPSPHQSNSGQLPPRPSSSGTIAPRPAQPKRPKGPASIFIQNQKRRKR</sequence>
<dbReference type="EMBL" id="LK052903">
    <property type="protein sequence ID" value="CDR45386.1"/>
    <property type="molecule type" value="Genomic_DNA"/>
</dbReference>
<evidence type="ECO:0000256" key="5">
    <source>
        <dbReference type="ARBA" id="ARBA00022806"/>
    </source>
</evidence>
<evidence type="ECO:0000256" key="8">
    <source>
        <dbReference type="SAM" id="Coils"/>
    </source>
</evidence>
<dbReference type="InterPro" id="IPR047187">
    <property type="entry name" value="SF1_C_Upf1"/>
</dbReference>
<protein>
    <submittedName>
        <fullName evidence="14">CYFA0S18e00672g1_1</fullName>
    </submittedName>
</protein>
<feature type="coiled-coil region" evidence="8">
    <location>
        <begin position="1436"/>
        <end position="1492"/>
    </location>
</feature>
<feature type="compositionally biased region" description="Polar residues" evidence="9">
    <location>
        <begin position="1817"/>
        <end position="1829"/>
    </location>
</feature>
<dbReference type="PANTHER" id="PTHR10887:SF495">
    <property type="entry name" value="HELICASE SENATAXIN ISOFORM X1-RELATED"/>
    <property type="match status" value="1"/>
</dbReference>
<dbReference type="GO" id="GO:0016787">
    <property type="term" value="F:hydrolase activity"/>
    <property type="evidence" value="ECO:0007669"/>
    <property type="project" value="UniProtKB-KW"/>
</dbReference>
<dbReference type="FunFam" id="3.40.50.300:FF:001152">
    <property type="entry name" value="tRNA-splicing endonuclease, putative"/>
    <property type="match status" value="1"/>
</dbReference>
<dbReference type="CDD" id="cd21408">
    <property type="entry name" value="1B_Sen1p-like"/>
    <property type="match status" value="1"/>
</dbReference>
<feature type="compositionally biased region" description="Acidic residues" evidence="9">
    <location>
        <begin position="1024"/>
        <end position="1036"/>
    </location>
</feature>
<dbReference type="InterPro" id="IPR041679">
    <property type="entry name" value="DNA2/NAM7-like_C"/>
</dbReference>
<dbReference type="Pfam" id="PF13086">
    <property type="entry name" value="AAA_11"/>
    <property type="match status" value="1"/>
</dbReference>
<evidence type="ECO:0000256" key="4">
    <source>
        <dbReference type="ARBA" id="ARBA00022801"/>
    </source>
</evidence>
<accession>A0A061B5Z8</accession>
<dbReference type="GO" id="GO:0005524">
    <property type="term" value="F:ATP binding"/>
    <property type="evidence" value="ECO:0007669"/>
    <property type="project" value="UniProtKB-KW"/>
</dbReference>
<feature type="region of interest" description="Disordered" evidence="9">
    <location>
        <begin position="942"/>
        <end position="961"/>
    </location>
</feature>
<dbReference type="InterPro" id="IPR024481">
    <property type="entry name" value="Helicase_Sen1_N"/>
</dbReference>
<feature type="compositionally biased region" description="Polar residues" evidence="9">
    <location>
        <begin position="1925"/>
        <end position="1946"/>
    </location>
</feature>
<feature type="region of interest" description="Disordered" evidence="9">
    <location>
        <begin position="1000"/>
        <end position="1041"/>
    </location>
</feature>
<evidence type="ECO:0000259" key="11">
    <source>
        <dbReference type="Pfam" id="PF13086"/>
    </source>
</evidence>
<dbReference type="PANTHER" id="PTHR10887">
    <property type="entry name" value="DNA2/NAM7 HELICASE FAMILY"/>
    <property type="match status" value="1"/>
</dbReference>
<feature type="compositionally biased region" description="Low complexity" evidence="9">
    <location>
        <begin position="2000"/>
        <end position="2010"/>
    </location>
</feature>
<feature type="compositionally biased region" description="Low complexity" evidence="9">
    <location>
        <begin position="897"/>
        <end position="908"/>
    </location>
</feature>
<dbReference type="InterPro" id="IPR027417">
    <property type="entry name" value="P-loop_NTPase"/>
</dbReference>
<dbReference type="InterPro" id="IPR056474">
    <property type="entry name" value="SEN1_barrel"/>
</dbReference>
<keyword evidence="5" id="KW-0347">Helicase</keyword>
<feature type="compositionally biased region" description="Low complexity" evidence="9">
    <location>
        <begin position="1947"/>
        <end position="1959"/>
    </location>
</feature>
<dbReference type="GO" id="GO:0016604">
    <property type="term" value="C:nuclear body"/>
    <property type="evidence" value="ECO:0007669"/>
    <property type="project" value="TreeGrafter"/>
</dbReference>
<dbReference type="CDD" id="cd18808">
    <property type="entry name" value="SF1_C_Upf1"/>
    <property type="match status" value="1"/>
</dbReference>
<feature type="domain" description="Helicase Sen1 N-terminal" evidence="10">
    <location>
        <begin position="85"/>
        <end position="824"/>
    </location>
</feature>
<feature type="compositionally biased region" description="Polar residues" evidence="9">
    <location>
        <begin position="1866"/>
        <end position="1888"/>
    </location>
</feature>
<evidence type="ECO:0000313" key="14">
    <source>
        <dbReference type="EMBL" id="CDR45386.1"/>
    </source>
</evidence>
<keyword evidence="4" id="KW-0378">Hydrolase</keyword>
<evidence type="ECO:0000259" key="13">
    <source>
        <dbReference type="Pfam" id="PF23576"/>
    </source>
</evidence>
<feature type="compositionally biased region" description="Polar residues" evidence="9">
    <location>
        <begin position="2021"/>
        <end position="2052"/>
    </location>
</feature>
<dbReference type="GO" id="GO:0005694">
    <property type="term" value="C:chromosome"/>
    <property type="evidence" value="ECO:0007669"/>
    <property type="project" value="UniProtKB-ARBA"/>
</dbReference>
<keyword evidence="3" id="KW-0547">Nucleotide-binding</keyword>
<feature type="domain" description="DNA2/NAM7 helicase-like C-terminal" evidence="12">
    <location>
        <begin position="1587"/>
        <end position="1783"/>
    </location>
</feature>
<dbReference type="GO" id="GO:0006369">
    <property type="term" value="P:termination of RNA polymerase II transcription"/>
    <property type="evidence" value="ECO:0007669"/>
    <property type="project" value="TreeGrafter"/>
</dbReference>
<dbReference type="PhylomeDB" id="A0A061B5Z8"/>
<dbReference type="Pfam" id="PF12726">
    <property type="entry name" value="SEN1_N"/>
    <property type="match status" value="1"/>
</dbReference>
<dbReference type="InterPro" id="IPR044340">
    <property type="entry name" value="Helicase_Sen1_1B_dom"/>
</dbReference>
<evidence type="ECO:0000259" key="12">
    <source>
        <dbReference type="Pfam" id="PF13087"/>
    </source>
</evidence>
<feature type="compositionally biased region" description="Basic residues" evidence="9">
    <location>
        <begin position="1855"/>
        <end position="1865"/>
    </location>
</feature>
<evidence type="ECO:0000259" key="10">
    <source>
        <dbReference type="Pfam" id="PF12726"/>
    </source>
</evidence>
<evidence type="ECO:0000256" key="1">
    <source>
        <dbReference type="ARBA" id="ARBA00004123"/>
    </source>
</evidence>
<dbReference type="OrthoDB" id="6513042at2759"/>
<dbReference type="SUPFAM" id="SSF52540">
    <property type="entry name" value="P-loop containing nucleoside triphosphate hydrolases"/>
    <property type="match status" value="1"/>
</dbReference>
<dbReference type="GO" id="GO:0001147">
    <property type="term" value="F:transcription termination site sequence-specific DNA binding"/>
    <property type="evidence" value="ECO:0007669"/>
    <property type="project" value="TreeGrafter"/>
</dbReference>
<feature type="region of interest" description="Disordered" evidence="9">
    <location>
        <begin position="1817"/>
        <end position="2079"/>
    </location>
</feature>
<comment type="similarity">
    <text evidence="2">Belongs to the DNA2/NAM7 helicase family.</text>
</comment>
<evidence type="ECO:0000256" key="3">
    <source>
        <dbReference type="ARBA" id="ARBA00022741"/>
    </source>
</evidence>
<dbReference type="GO" id="GO:0003678">
    <property type="term" value="F:DNA helicase activity"/>
    <property type="evidence" value="ECO:0007669"/>
    <property type="project" value="UniProtKB-ARBA"/>
</dbReference>
<dbReference type="InterPro" id="IPR041677">
    <property type="entry name" value="DNA2/NAM7_AAA_11"/>
</dbReference>
<keyword evidence="6" id="KW-0067">ATP-binding</keyword>
<evidence type="ECO:0000256" key="9">
    <source>
        <dbReference type="SAM" id="MobiDB-lite"/>
    </source>
</evidence>
<name>A0A061B5Z8_CYBFA</name>
<proteinExistence type="inferred from homology"/>
<keyword evidence="7" id="KW-0539">Nucleus</keyword>
<reference evidence="14" key="1">
    <citation type="journal article" date="2014" name="Genome Announc.">
        <title>Genome sequence of the yeast Cyberlindnera fabianii (Hansenula fabianii).</title>
        <authorList>
            <person name="Freel K.C."/>
            <person name="Sarilar V."/>
            <person name="Neuveglise C."/>
            <person name="Devillers H."/>
            <person name="Friedrich A."/>
            <person name="Schacherer J."/>
        </authorList>
    </citation>
    <scope>NUCLEOTIDE SEQUENCE</scope>
    <source>
        <strain evidence="14">YJS4271</strain>
    </source>
</reference>
<feature type="domain" description="DNA2/NAM7 helicase helicase" evidence="11">
    <location>
        <begin position="1300"/>
        <end position="1579"/>
    </location>
</feature>